<dbReference type="Proteomes" id="UP000030661">
    <property type="component" value="Unassembled WGS sequence"/>
</dbReference>
<gene>
    <name evidence="2" type="ORF">U27_03110</name>
</gene>
<name>A0A081BUZ3_VECG1</name>
<dbReference type="STRING" id="1499967.U27_03110"/>
<dbReference type="HOGENOM" id="CLU_132137_0_0_0"/>
<evidence type="ECO:0000313" key="2">
    <source>
        <dbReference type="EMBL" id="GAK56148.1"/>
    </source>
</evidence>
<dbReference type="AlphaFoldDB" id="A0A081BUZ3"/>
<evidence type="ECO:0000259" key="1">
    <source>
        <dbReference type="Pfam" id="PF09862"/>
    </source>
</evidence>
<dbReference type="InterPro" id="IPR018658">
    <property type="entry name" value="DUF2089"/>
</dbReference>
<protein>
    <recommendedName>
        <fullName evidence="1">DUF2089 domain-containing protein</fullName>
    </recommendedName>
</protein>
<organism evidence="2">
    <name type="scientific">Vecturithrix granuli</name>
    <dbReference type="NCBI Taxonomy" id="1499967"/>
    <lineage>
        <taxon>Bacteria</taxon>
        <taxon>Candidatus Moduliflexota</taxon>
        <taxon>Candidatus Vecturitrichia</taxon>
        <taxon>Candidatus Vecturitrichales</taxon>
        <taxon>Candidatus Vecturitrichaceae</taxon>
        <taxon>Candidatus Vecturithrix</taxon>
    </lineage>
</organism>
<sequence>MKVVRLECSQCGAEIAGEFDLCPVCHLDGELKKLYDLFIKARGNLKQVQRELGLSYPTVRLRIEDMFRKLGQNERVSRDPASILTRVRSGELSVDEAEQLLRGN</sequence>
<accession>A0A081BUZ3</accession>
<feature type="domain" description="DUF2089" evidence="1">
    <location>
        <begin position="27"/>
        <end position="72"/>
    </location>
</feature>
<reference evidence="2" key="1">
    <citation type="journal article" date="2015" name="PeerJ">
        <title>First genomic representation of candidate bacterial phylum KSB3 points to enhanced environmental sensing as a trigger of wastewater bulking.</title>
        <authorList>
            <person name="Sekiguchi Y."/>
            <person name="Ohashi A."/>
            <person name="Parks D.H."/>
            <person name="Yamauchi T."/>
            <person name="Tyson G.W."/>
            <person name="Hugenholtz P."/>
        </authorList>
    </citation>
    <scope>NUCLEOTIDE SEQUENCE [LARGE SCALE GENOMIC DNA]</scope>
</reference>
<dbReference type="Pfam" id="PF09862">
    <property type="entry name" value="DUF2089"/>
    <property type="match status" value="1"/>
</dbReference>
<dbReference type="eggNOG" id="COG3877">
    <property type="taxonomic scope" value="Bacteria"/>
</dbReference>
<evidence type="ECO:0000313" key="3">
    <source>
        <dbReference type="Proteomes" id="UP000030661"/>
    </source>
</evidence>
<proteinExistence type="predicted"/>
<dbReference type="EMBL" id="DF820464">
    <property type="protein sequence ID" value="GAK56148.1"/>
    <property type="molecule type" value="Genomic_DNA"/>
</dbReference>
<keyword evidence="3" id="KW-1185">Reference proteome</keyword>